<comment type="subcellular location">
    <subcellularLocation>
        <location evidence="1">Cell membrane</location>
        <topology evidence="1">Multi-pass membrane protein</topology>
    </subcellularLocation>
</comment>
<dbReference type="InterPro" id="IPR052017">
    <property type="entry name" value="TSUP"/>
</dbReference>
<name>A0A381QZI3_9ZZZZ</name>
<feature type="transmembrane region" description="Helical" evidence="7">
    <location>
        <begin position="214"/>
        <end position="234"/>
    </location>
</feature>
<evidence type="ECO:0000313" key="8">
    <source>
        <dbReference type="EMBL" id="SUZ84856.1"/>
    </source>
</evidence>
<feature type="transmembrane region" description="Helical" evidence="7">
    <location>
        <begin position="38"/>
        <end position="57"/>
    </location>
</feature>
<dbReference type="Pfam" id="PF01925">
    <property type="entry name" value="TauE"/>
    <property type="match status" value="1"/>
</dbReference>
<evidence type="ECO:0000256" key="6">
    <source>
        <dbReference type="ARBA" id="ARBA00023136"/>
    </source>
</evidence>
<accession>A0A381QZI3</accession>
<evidence type="ECO:0000256" key="3">
    <source>
        <dbReference type="ARBA" id="ARBA00022475"/>
    </source>
</evidence>
<proteinExistence type="predicted"/>
<dbReference type="PANTHER" id="PTHR30269">
    <property type="entry name" value="TRANSMEMBRANE PROTEIN YFCA"/>
    <property type="match status" value="1"/>
</dbReference>
<evidence type="ECO:0000256" key="4">
    <source>
        <dbReference type="ARBA" id="ARBA00022692"/>
    </source>
</evidence>
<evidence type="ECO:0000256" key="2">
    <source>
        <dbReference type="ARBA" id="ARBA00022448"/>
    </source>
</evidence>
<dbReference type="AlphaFoldDB" id="A0A381QZI3"/>
<evidence type="ECO:0000256" key="1">
    <source>
        <dbReference type="ARBA" id="ARBA00004651"/>
    </source>
</evidence>
<keyword evidence="6 7" id="KW-0472">Membrane</keyword>
<feature type="transmembrane region" description="Helical" evidence="7">
    <location>
        <begin position="121"/>
        <end position="147"/>
    </location>
</feature>
<sequence length="235" mass="25208">MDIAIAVLIIFVGSYVQTSIGFGLAIIAAPLLFFMDPLYVPAPISMCALTLSLANALKHWHFISFTGLKFAILGRIPGTIAGGLLIIWIDQQQLALWLGISVIFAVFLSLGNVVLKPTPGALLSAGFLSGFMGTSSSIGGPPIALVLQHQENDFIRANLAAFFVVSCLMSLIMLNIVGRFGVDHILISLPLLPATLAGYWVAMQTLHLISHQNLRRYSLLLCAVAGSVAITSYWI</sequence>
<organism evidence="8">
    <name type="scientific">marine metagenome</name>
    <dbReference type="NCBI Taxonomy" id="408172"/>
    <lineage>
        <taxon>unclassified sequences</taxon>
        <taxon>metagenomes</taxon>
        <taxon>ecological metagenomes</taxon>
    </lineage>
</organism>
<feature type="transmembrane region" description="Helical" evidence="7">
    <location>
        <begin position="6"/>
        <end position="31"/>
    </location>
</feature>
<feature type="transmembrane region" description="Helical" evidence="7">
    <location>
        <begin position="94"/>
        <end position="115"/>
    </location>
</feature>
<keyword evidence="4 7" id="KW-0812">Transmembrane</keyword>
<keyword evidence="3" id="KW-1003">Cell membrane</keyword>
<keyword evidence="5 7" id="KW-1133">Transmembrane helix</keyword>
<dbReference type="InterPro" id="IPR002781">
    <property type="entry name" value="TM_pro_TauE-like"/>
</dbReference>
<dbReference type="EMBL" id="UINC01001610">
    <property type="protein sequence ID" value="SUZ84856.1"/>
    <property type="molecule type" value="Genomic_DNA"/>
</dbReference>
<reference evidence="8" key="1">
    <citation type="submission" date="2018-05" db="EMBL/GenBank/DDBJ databases">
        <authorList>
            <person name="Lanie J.A."/>
            <person name="Ng W.-L."/>
            <person name="Kazmierczak K.M."/>
            <person name="Andrzejewski T.M."/>
            <person name="Davidsen T.M."/>
            <person name="Wayne K.J."/>
            <person name="Tettelin H."/>
            <person name="Glass J.I."/>
            <person name="Rusch D."/>
            <person name="Podicherti R."/>
            <person name="Tsui H.-C.T."/>
            <person name="Winkler M.E."/>
        </authorList>
    </citation>
    <scope>NUCLEOTIDE SEQUENCE</scope>
</reference>
<keyword evidence="2" id="KW-0813">Transport</keyword>
<evidence type="ECO:0000256" key="7">
    <source>
        <dbReference type="SAM" id="Phobius"/>
    </source>
</evidence>
<protein>
    <recommendedName>
        <fullName evidence="9">Membrane transporter protein</fullName>
    </recommendedName>
</protein>
<feature type="transmembrane region" description="Helical" evidence="7">
    <location>
        <begin position="159"/>
        <end position="178"/>
    </location>
</feature>
<dbReference type="GO" id="GO:0005886">
    <property type="term" value="C:plasma membrane"/>
    <property type="evidence" value="ECO:0007669"/>
    <property type="project" value="UniProtKB-SubCell"/>
</dbReference>
<feature type="transmembrane region" description="Helical" evidence="7">
    <location>
        <begin position="63"/>
        <end position="87"/>
    </location>
</feature>
<evidence type="ECO:0000256" key="5">
    <source>
        <dbReference type="ARBA" id="ARBA00022989"/>
    </source>
</evidence>
<evidence type="ECO:0008006" key="9">
    <source>
        <dbReference type="Google" id="ProtNLM"/>
    </source>
</evidence>
<gene>
    <name evidence="8" type="ORF">METZ01_LOCUS37710</name>
</gene>
<dbReference type="PANTHER" id="PTHR30269:SF37">
    <property type="entry name" value="MEMBRANE TRANSPORTER PROTEIN"/>
    <property type="match status" value="1"/>
</dbReference>
<feature type="transmembrane region" description="Helical" evidence="7">
    <location>
        <begin position="184"/>
        <end position="202"/>
    </location>
</feature>